<keyword evidence="7" id="KW-1185">Reference proteome</keyword>
<name>A0A6A6QUI8_9PEZI</name>
<dbReference type="GO" id="GO:0006364">
    <property type="term" value="P:rRNA processing"/>
    <property type="evidence" value="ECO:0007669"/>
    <property type="project" value="UniProtKB-KW"/>
</dbReference>
<dbReference type="Pfam" id="PF05997">
    <property type="entry name" value="Nop52"/>
    <property type="match status" value="1"/>
</dbReference>
<dbReference type="PANTHER" id="PTHR13026:SF0">
    <property type="entry name" value="RIBOSOMAL RNA PROCESSING 1B"/>
    <property type="match status" value="1"/>
</dbReference>
<dbReference type="GO" id="GO:0005634">
    <property type="term" value="C:nucleus"/>
    <property type="evidence" value="ECO:0007669"/>
    <property type="project" value="UniProtKB-SubCell"/>
</dbReference>
<evidence type="ECO:0000256" key="1">
    <source>
        <dbReference type="ARBA" id="ARBA00004123"/>
    </source>
</evidence>
<comment type="similarity">
    <text evidence="2">Belongs to the RRP1 family.</text>
</comment>
<evidence type="ECO:0000256" key="4">
    <source>
        <dbReference type="ARBA" id="ARBA00023242"/>
    </source>
</evidence>
<evidence type="ECO:0000256" key="2">
    <source>
        <dbReference type="ARBA" id="ARBA00006374"/>
    </source>
</evidence>
<accession>A0A6A6QUI8</accession>
<dbReference type="EMBL" id="MU004188">
    <property type="protein sequence ID" value="KAF2496065.1"/>
    <property type="molecule type" value="Genomic_DNA"/>
</dbReference>
<protein>
    <recommendedName>
        <fullName evidence="8">Nucleolar</fullName>
    </recommendedName>
</protein>
<dbReference type="InterPro" id="IPR010301">
    <property type="entry name" value="RRP1"/>
</dbReference>
<evidence type="ECO:0008006" key="8">
    <source>
        <dbReference type="Google" id="ProtNLM"/>
    </source>
</evidence>
<dbReference type="GO" id="GO:0030688">
    <property type="term" value="C:preribosome, small subunit precursor"/>
    <property type="evidence" value="ECO:0007669"/>
    <property type="project" value="InterPro"/>
</dbReference>
<feature type="compositionally biased region" description="Acidic residues" evidence="5">
    <location>
        <begin position="237"/>
        <end position="249"/>
    </location>
</feature>
<proteinExistence type="inferred from homology"/>
<feature type="region of interest" description="Disordered" evidence="5">
    <location>
        <begin position="219"/>
        <end position="249"/>
    </location>
</feature>
<comment type="subcellular location">
    <subcellularLocation>
        <location evidence="1">Nucleus</location>
    </subcellularLocation>
</comment>
<reference evidence="6" key="1">
    <citation type="journal article" date="2020" name="Stud. Mycol.">
        <title>101 Dothideomycetes genomes: a test case for predicting lifestyles and emergence of pathogens.</title>
        <authorList>
            <person name="Haridas S."/>
            <person name="Albert R."/>
            <person name="Binder M."/>
            <person name="Bloem J."/>
            <person name="Labutti K."/>
            <person name="Salamov A."/>
            <person name="Andreopoulos B."/>
            <person name="Baker S."/>
            <person name="Barry K."/>
            <person name="Bills G."/>
            <person name="Bluhm B."/>
            <person name="Cannon C."/>
            <person name="Castanera R."/>
            <person name="Culley D."/>
            <person name="Daum C."/>
            <person name="Ezra D."/>
            <person name="Gonzalez J."/>
            <person name="Henrissat B."/>
            <person name="Kuo A."/>
            <person name="Liang C."/>
            <person name="Lipzen A."/>
            <person name="Lutzoni F."/>
            <person name="Magnuson J."/>
            <person name="Mondo S."/>
            <person name="Nolan M."/>
            <person name="Ohm R."/>
            <person name="Pangilinan J."/>
            <person name="Park H.-J."/>
            <person name="Ramirez L."/>
            <person name="Alfaro M."/>
            <person name="Sun H."/>
            <person name="Tritt A."/>
            <person name="Yoshinaga Y."/>
            <person name="Zwiers L.-H."/>
            <person name="Turgeon B."/>
            <person name="Goodwin S."/>
            <person name="Spatafora J."/>
            <person name="Crous P."/>
            <person name="Grigoriev I."/>
        </authorList>
    </citation>
    <scope>NUCLEOTIDE SEQUENCE</scope>
    <source>
        <strain evidence="6">CBS 269.34</strain>
    </source>
</reference>
<dbReference type="AlphaFoldDB" id="A0A6A6QUI8"/>
<keyword evidence="3" id="KW-0698">rRNA processing</keyword>
<dbReference type="PANTHER" id="PTHR13026">
    <property type="entry name" value="NNP-1 PROTEIN NOVEL NUCLEAR PROTEIN 1 NOP52"/>
    <property type="match status" value="1"/>
</dbReference>
<sequence>MASTAQNTPFIKQFASSDKRIRDKALDSLRTFLSGRSSIEEIELLKLWKGLFYCMWMSDKPLVQQRLAVDLASLVDTLRPDVVLPFLDAFWKILAREWGNIDALRMNKFLYLIRQYLFASFRYLSRHSWANTTAITGCMDVLAATPLNPTDPKIPNGMRYHVLDIYVDELDRVDADREGKMPLEALLAPVRALDMESKTKAVRKSAREVLTDERLKDWNKVEEGADEESSGGAAVGAEEDDGEWGGIDD</sequence>
<dbReference type="OrthoDB" id="2019504at2759"/>
<evidence type="ECO:0000256" key="5">
    <source>
        <dbReference type="SAM" id="MobiDB-lite"/>
    </source>
</evidence>
<gene>
    <name evidence="6" type="ORF">BU16DRAFT_526595</name>
</gene>
<organism evidence="6 7">
    <name type="scientific">Lophium mytilinum</name>
    <dbReference type="NCBI Taxonomy" id="390894"/>
    <lineage>
        <taxon>Eukaryota</taxon>
        <taxon>Fungi</taxon>
        <taxon>Dikarya</taxon>
        <taxon>Ascomycota</taxon>
        <taxon>Pezizomycotina</taxon>
        <taxon>Dothideomycetes</taxon>
        <taxon>Pleosporomycetidae</taxon>
        <taxon>Mytilinidiales</taxon>
        <taxon>Mytilinidiaceae</taxon>
        <taxon>Lophium</taxon>
    </lineage>
</organism>
<evidence type="ECO:0000313" key="6">
    <source>
        <dbReference type="EMBL" id="KAF2496065.1"/>
    </source>
</evidence>
<evidence type="ECO:0000256" key="3">
    <source>
        <dbReference type="ARBA" id="ARBA00022552"/>
    </source>
</evidence>
<dbReference type="Proteomes" id="UP000799750">
    <property type="component" value="Unassembled WGS sequence"/>
</dbReference>
<evidence type="ECO:0000313" key="7">
    <source>
        <dbReference type="Proteomes" id="UP000799750"/>
    </source>
</evidence>
<keyword evidence="4" id="KW-0539">Nucleus</keyword>